<feature type="transmembrane region" description="Helical" evidence="7">
    <location>
        <begin position="411"/>
        <end position="430"/>
    </location>
</feature>
<feature type="transmembrane region" description="Helical" evidence="7">
    <location>
        <begin position="383"/>
        <end position="405"/>
    </location>
</feature>
<evidence type="ECO:0000259" key="8">
    <source>
        <dbReference type="PROSITE" id="PS50850"/>
    </source>
</evidence>
<comment type="subcellular location">
    <subcellularLocation>
        <location evidence="1">Membrane</location>
        <topology evidence="1">Multi-pass membrane protein</topology>
    </subcellularLocation>
</comment>
<feature type="domain" description="Major facilitator superfamily (MFS) profile" evidence="8">
    <location>
        <begin position="13"/>
        <end position="434"/>
    </location>
</feature>
<proteinExistence type="inferred from homology"/>
<dbReference type="AlphaFoldDB" id="A0A428SXB1"/>
<dbReference type="GO" id="GO:0016020">
    <property type="term" value="C:membrane"/>
    <property type="evidence" value="ECO:0007669"/>
    <property type="project" value="UniProtKB-SubCell"/>
</dbReference>
<keyword evidence="6 7" id="KW-0472">Membrane</keyword>
<evidence type="ECO:0000256" key="4">
    <source>
        <dbReference type="ARBA" id="ARBA00022692"/>
    </source>
</evidence>
<dbReference type="Pfam" id="PF00083">
    <property type="entry name" value="Sugar_tr"/>
    <property type="match status" value="2"/>
</dbReference>
<evidence type="ECO:0000256" key="1">
    <source>
        <dbReference type="ARBA" id="ARBA00004141"/>
    </source>
</evidence>
<comment type="similarity">
    <text evidence="2">Belongs to the major facilitator superfamily. Sugar transporter (TC 2.A.1.1) family.</text>
</comment>
<dbReference type="PROSITE" id="PS50850">
    <property type="entry name" value="MFS"/>
    <property type="match status" value="1"/>
</dbReference>
<comment type="caution">
    <text evidence="9">The sequence shown here is derived from an EMBL/GenBank/DDBJ whole genome shotgun (WGS) entry which is preliminary data.</text>
</comment>
<accession>A0A428SXB1</accession>
<dbReference type="PANTHER" id="PTHR48022:SF37">
    <property type="entry name" value="MAJOR FACILITATOR SUPERFAMILY (MFS) PROFILE DOMAIN-CONTAINING PROTEIN-RELATED"/>
    <property type="match status" value="1"/>
</dbReference>
<evidence type="ECO:0000256" key="7">
    <source>
        <dbReference type="SAM" id="Phobius"/>
    </source>
</evidence>
<dbReference type="Proteomes" id="UP000287144">
    <property type="component" value="Unassembled WGS sequence"/>
</dbReference>
<evidence type="ECO:0000256" key="3">
    <source>
        <dbReference type="ARBA" id="ARBA00022448"/>
    </source>
</evidence>
<reference evidence="9 10" key="1">
    <citation type="submission" date="2017-06" db="EMBL/GenBank/DDBJ databases">
        <title>Comparative genomic analysis of Ambrosia Fusariam Clade fungi.</title>
        <authorList>
            <person name="Stajich J.E."/>
            <person name="Carrillo J."/>
            <person name="Kijimoto T."/>
            <person name="Eskalen A."/>
            <person name="O'Donnell K."/>
            <person name="Kasson M."/>
        </authorList>
    </citation>
    <scope>NUCLEOTIDE SEQUENCE [LARGE SCALE GENOMIC DNA]</scope>
    <source>
        <strain evidence="9 10">NRRL62579</strain>
    </source>
</reference>
<dbReference type="EMBL" id="NKCK01000167">
    <property type="protein sequence ID" value="RSL94449.1"/>
    <property type="molecule type" value="Genomic_DNA"/>
</dbReference>
<keyword evidence="10" id="KW-1185">Reference proteome</keyword>
<dbReference type="PROSITE" id="PS00216">
    <property type="entry name" value="SUGAR_TRANSPORT_1"/>
    <property type="match status" value="2"/>
</dbReference>
<evidence type="ECO:0000256" key="2">
    <source>
        <dbReference type="ARBA" id="ARBA00010992"/>
    </source>
</evidence>
<dbReference type="PRINTS" id="PR00171">
    <property type="entry name" value="SUGRTRNSPORT"/>
</dbReference>
<dbReference type="InterPro" id="IPR005828">
    <property type="entry name" value="MFS_sugar_transport-like"/>
</dbReference>
<feature type="transmembrane region" description="Helical" evidence="7">
    <location>
        <begin position="49"/>
        <end position="70"/>
    </location>
</feature>
<feature type="transmembrane region" description="Helical" evidence="7">
    <location>
        <begin position="12"/>
        <end position="37"/>
    </location>
</feature>
<organism evidence="9 10">
    <name type="scientific">Fusarium oligoseptatum</name>
    <dbReference type="NCBI Taxonomy" id="2604345"/>
    <lineage>
        <taxon>Eukaryota</taxon>
        <taxon>Fungi</taxon>
        <taxon>Dikarya</taxon>
        <taxon>Ascomycota</taxon>
        <taxon>Pezizomycotina</taxon>
        <taxon>Sordariomycetes</taxon>
        <taxon>Hypocreomycetidae</taxon>
        <taxon>Hypocreales</taxon>
        <taxon>Nectriaceae</taxon>
        <taxon>Fusarium</taxon>
        <taxon>Fusarium solani species complex</taxon>
    </lineage>
</organism>
<evidence type="ECO:0000256" key="6">
    <source>
        <dbReference type="ARBA" id="ARBA00023136"/>
    </source>
</evidence>
<evidence type="ECO:0000313" key="9">
    <source>
        <dbReference type="EMBL" id="RSL94449.1"/>
    </source>
</evidence>
<dbReference type="InterPro" id="IPR036259">
    <property type="entry name" value="MFS_trans_sf"/>
</dbReference>
<feature type="transmembrane region" description="Helical" evidence="7">
    <location>
        <begin position="283"/>
        <end position="301"/>
    </location>
</feature>
<dbReference type="GO" id="GO:0005351">
    <property type="term" value="F:carbohydrate:proton symporter activity"/>
    <property type="evidence" value="ECO:0007669"/>
    <property type="project" value="TreeGrafter"/>
</dbReference>
<dbReference type="InterPro" id="IPR003663">
    <property type="entry name" value="Sugar/inositol_transpt"/>
</dbReference>
<feature type="transmembrane region" description="Helical" evidence="7">
    <location>
        <begin position="152"/>
        <end position="173"/>
    </location>
</feature>
<evidence type="ECO:0000313" key="10">
    <source>
        <dbReference type="Proteomes" id="UP000287144"/>
    </source>
</evidence>
<feature type="transmembrane region" description="Helical" evidence="7">
    <location>
        <begin position="82"/>
        <end position="109"/>
    </location>
</feature>
<gene>
    <name evidence="9" type="ORF">CEP52_012632</name>
</gene>
<dbReference type="InterPro" id="IPR020846">
    <property type="entry name" value="MFS_dom"/>
</dbReference>
<feature type="transmembrane region" description="Helical" evidence="7">
    <location>
        <begin position="308"/>
        <end position="330"/>
    </location>
</feature>
<dbReference type="SUPFAM" id="SSF103473">
    <property type="entry name" value="MFS general substrate transporter"/>
    <property type="match status" value="1"/>
</dbReference>
<feature type="transmembrane region" description="Helical" evidence="7">
    <location>
        <begin position="121"/>
        <end position="140"/>
    </location>
</feature>
<keyword evidence="5 7" id="KW-1133">Transmembrane helix</keyword>
<protein>
    <recommendedName>
        <fullName evidence="8">Major facilitator superfamily (MFS) profile domain-containing protein</fullName>
    </recommendedName>
</protein>
<dbReference type="PANTHER" id="PTHR48022">
    <property type="entry name" value="PLASTIDIC GLUCOSE TRANSPORTER 4"/>
    <property type="match status" value="1"/>
</dbReference>
<keyword evidence="3" id="KW-0813">Transport</keyword>
<sequence>MKSDAWLSKPFLTAIFLGIGGFLYGFDSGIITPSLALNSFLTYFGNPHAALRGAIVSVYQAGAWLGSASVGVTSDRLGRRKAIAFGCIWGVIGGALMAGAAHVAMLIIGRLFDRPTSEPKITAVNQMMVAWGFFVALWTGVGEGKWHNANQWRLGFAIQSIPALLLGVGVLFLSESPRWLCLKGRYEEAEKAFRNYHFDGTNDEWCRTEFTVIQVNIAEELQAQGRLSWADLIKTPAFRKRLFVGSFVWAAAMLSGISFVQYYQTAIYATLQFDQDRQLLVSGLYGSVAPVACFLSLFFVDKIGRRKILVISSSLLSVCYMIITILAALYPARPGLPTNAAAQRGLIACIFAVSANYSALLGPMTWIIPPEVFTTELRAKANAIVQVVHYSISLIITQCSPIALAEVGWKYYILFVLTNALCAVVFAFAYPETRGKSLEEIDEIFGDVKVIRQEDVKFSEKAGLETLEYRGNRTSTQDA</sequence>
<feature type="transmembrane region" description="Helical" evidence="7">
    <location>
        <begin position="342"/>
        <end position="362"/>
    </location>
</feature>
<dbReference type="InterPro" id="IPR005829">
    <property type="entry name" value="Sugar_transporter_CS"/>
</dbReference>
<dbReference type="InterPro" id="IPR050360">
    <property type="entry name" value="MFS_Sugar_Transporters"/>
</dbReference>
<dbReference type="Gene3D" id="1.20.1250.20">
    <property type="entry name" value="MFS general substrate transporter like domains"/>
    <property type="match status" value="2"/>
</dbReference>
<name>A0A428SXB1_9HYPO</name>
<evidence type="ECO:0000256" key="5">
    <source>
        <dbReference type="ARBA" id="ARBA00022989"/>
    </source>
</evidence>
<feature type="transmembrane region" description="Helical" evidence="7">
    <location>
        <begin position="242"/>
        <end position="263"/>
    </location>
</feature>
<keyword evidence="4 7" id="KW-0812">Transmembrane</keyword>